<feature type="region of interest" description="Disordered" evidence="1">
    <location>
        <begin position="330"/>
        <end position="429"/>
    </location>
</feature>
<feature type="region of interest" description="Disordered" evidence="1">
    <location>
        <begin position="279"/>
        <end position="313"/>
    </location>
</feature>
<dbReference type="PANTHER" id="PTHR12774">
    <property type="entry name" value="PEROXISOMAL BIOGENESIS FACTOR 19"/>
    <property type="match status" value="1"/>
</dbReference>
<accession>A0A0P7BLY2</accession>
<dbReference type="Pfam" id="PF04614">
    <property type="entry name" value="Pex19"/>
    <property type="match status" value="1"/>
</dbReference>
<evidence type="ECO:0008006" key="4">
    <source>
        <dbReference type="Google" id="ProtNLM"/>
    </source>
</evidence>
<comment type="caution">
    <text evidence="2">The sequence shown here is derived from an EMBL/GenBank/DDBJ whole genome shotgun (WGS) entry which is preliminary data.</text>
</comment>
<evidence type="ECO:0000256" key="1">
    <source>
        <dbReference type="SAM" id="MobiDB-lite"/>
    </source>
</evidence>
<reference evidence="2 3" key="1">
    <citation type="submission" date="2015-09" db="EMBL/GenBank/DDBJ databases">
        <title>Draft genome of a European isolate of the apple canker pathogen Neonectria ditissima.</title>
        <authorList>
            <person name="Gomez-Cortecero A."/>
            <person name="Harrison R.J."/>
            <person name="Armitage A.D."/>
        </authorList>
    </citation>
    <scope>NUCLEOTIDE SEQUENCE [LARGE SCALE GENOMIC DNA]</scope>
    <source>
        <strain evidence="2 3">R09/05</strain>
    </source>
</reference>
<gene>
    <name evidence="2" type="ORF">AK830_g359</name>
</gene>
<feature type="region of interest" description="Disordered" evidence="1">
    <location>
        <begin position="49"/>
        <end position="104"/>
    </location>
</feature>
<feature type="region of interest" description="Disordered" evidence="1">
    <location>
        <begin position="206"/>
        <end position="264"/>
    </location>
</feature>
<dbReference type="Proteomes" id="UP000050424">
    <property type="component" value="Unassembled WGS sequence"/>
</dbReference>
<dbReference type="Gene3D" id="1.20.120.900">
    <property type="entry name" value="Pex19, mPTS binding domain"/>
    <property type="match status" value="1"/>
</dbReference>
<feature type="compositionally biased region" description="Low complexity" evidence="1">
    <location>
        <begin position="388"/>
        <end position="399"/>
    </location>
</feature>
<dbReference type="GO" id="GO:0033328">
    <property type="term" value="F:peroxisome membrane targeting sequence binding"/>
    <property type="evidence" value="ECO:0007669"/>
    <property type="project" value="TreeGrafter"/>
</dbReference>
<dbReference type="GO" id="GO:0005778">
    <property type="term" value="C:peroxisomal membrane"/>
    <property type="evidence" value="ECO:0007669"/>
    <property type="project" value="TreeGrafter"/>
</dbReference>
<feature type="compositionally biased region" description="Acidic residues" evidence="1">
    <location>
        <begin position="248"/>
        <end position="264"/>
    </location>
</feature>
<organism evidence="2 3">
    <name type="scientific">Neonectria ditissima</name>
    <dbReference type="NCBI Taxonomy" id="78410"/>
    <lineage>
        <taxon>Eukaryota</taxon>
        <taxon>Fungi</taxon>
        <taxon>Dikarya</taxon>
        <taxon>Ascomycota</taxon>
        <taxon>Pezizomycotina</taxon>
        <taxon>Sordariomycetes</taxon>
        <taxon>Hypocreomycetidae</taxon>
        <taxon>Hypocreales</taxon>
        <taxon>Nectriaceae</taxon>
        <taxon>Neonectria</taxon>
    </lineage>
</organism>
<dbReference type="PANTHER" id="PTHR12774:SF2">
    <property type="entry name" value="PEROXISOMAL BIOGENESIS FACTOR 19"/>
    <property type="match status" value="1"/>
</dbReference>
<keyword evidence="3" id="KW-1185">Reference proteome</keyword>
<proteinExistence type="predicted"/>
<dbReference type="OrthoDB" id="21292at2759"/>
<feature type="compositionally biased region" description="Polar residues" evidence="1">
    <location>
        <begin position="360"/>
        <end position="378"/>
    </location>
</feature>
<protein>
    <recommendedName>
        <fullName evidence="4">Peroxisomal biogenesis factor 19</fullName>
    </recommendedName>
</protein>
<dbReference type="EMBL" id="LKCW01000002">
    <property type="protein sequence ID" value="KPM46305.1"/>
    <property type="molecule type" value="Genomic_DNA"/>
</dbReference>
<evidence type="ECO:0000313" key="2">
    <source>
        <dbReference type="EMBL" id="KPM46305.1"/>
    </source>
</evidence>
<feature type="region of interest" description="Disordered" evidence="1">
    <location>
        <begin position="514"/>
        <end position="546"/>
    </location>
</feature>
<dbReference type="InterPro" id="IPR038322">
    <property type="entry name" value="Pex19_C_sf"/>
</dbReference>
<dbReference type="AlphaFoldDB" id="A0A0P7BLY2"/>
<dbReference type="STRING" id="78410.A0A0P7BLY2"/>
<dbReference type="InterPro" id="IPR006708">
    <property type="entry name" value="Pex19"/>
</dbReference>
<name>A0A0P7BLY2_9HYPO</name>
<evidence type="ECO:0000313" key="3">
    <source>
        <dbReference type="Proteomes" id="UP000050424"/>
    </source>
</evidence>
<feature type="compositionally biased region" description="Basic and acidic residues" evidence="1">
    <location>
        <begin position="1"/>
        <end position="20"/>
    </location>
</feature>
<feature type="region of interest" description="Disordered" evidence="1">
    <location>
        <begin position="1"/>
        <end position="37"/>
    </location>
</feature>
<feature type="compositionally biased region" description="Low complexity" evidence="1">
    <location>
        <begin position="21"/>
        <end position="37"/>
    </location>
</feature>
<feature type="compositionally biased region" description="Basic and acidic residues" evidence="1">
    <location>
        <begin position="229"/>
        <end position="247"/>
    </location>
</feature>
<sequence>MDATKDAPDGTKKEEVKPTAEDVIAPAPDPPAVSAAAPETVVPVESKPVEASAVEVEPVESKPVETPPVKTEAVDTPLVEAEEPPTKVDAPSVKVKEPPVEVEAPPVEVEVETKVVETKIFQAASSETSPVETKVVETKITTTKAVEVPPVEDKAVEDKTAEGDAIKDNAAEDKVVETAAAEALPVETKITETKVTETKAIETLPVESESVDDAVADIKPADTVPTEPKPVETKTAESKPAEAKPAEVVEDFSDPEEDDLDDLDDLDDMLDEFSTVKLDTKKADDTTVPGKSEVPKNAADGKKPEAEEAFSEEEFAKQLQAGMADLLGELEQSPDMQAQFEDIFKQIAASDGTADPAVPSASTKPAPQTSAEDASFQDTIRKTMERMQTSGDQATAAAASGGGDDFMSEMLKQLSSGDLGGLGGDGSEEEFSKMLMGMMEQLTNKEILYEPMKELDEKFPAWLTKNRSSTPKEDLKRYEEQQSVVREIVAKFEEKTYSDSNAADREFIVDKMQKMQAAGSPPSDLVGDMSTAQEALNPGDEACNPQ</sequence>
<dbReference type="GO" id="GO:0045046">
    <property type="term" value="P:protein import into peroxisome membrane"/>
    <property type="evidence" value="ECO:0007669"/>
    <property type="project" value="TreeGrafter"/>
</dbReference>